<dbReference type="InterPro" id="IPR043379">
    <property type="entry name" value="ANKAR"/>
</dbReference>
<dbReference type="InterPro" id="IPR058678">
    <property type="entry name" value="ARM_PUB"/>
</dbReference>
<organism evidence="3 4">
    <name type="scientific">Apatococcus lobatus</name>
    <dbReference type="NCBI Taxonomy" id="904363"/>
    <lineage>
        <taxon>Eukaryota</taxon>
        <taxon>Viridiplantae</taxon>
        <taxon>Chlorophyta</taxon>
        <taxon>core chlorophytes</taxon>
        <taxon>Trebouxiophyceae</taxon>
        <taxon>Chlorellales</taxon>
        <taxon>Chlorellaceae</taxon>
        <taxon>Apatococcus</taxon>
    </lineage>
</organism>
<dbReference type="PANTHER" id="PTHR46464:SF2">
    <property type="entry name" value="ANKYRIN AND ARMADILLO REPEAT-CONTAINING PROTEIN"/>
    <property type="match status" value="1"/>
</dbReference>
<gene>
    <name evidence="3" type="ORF">WJX74_010604</name>
</gene>
<feature type="domain" description="U-box" evidence="2">
    <location>
        <begin position="66"/>
        <end position="218"/>
    </location>
</feature>
<dbReference type="Pfam" id="PF25598">
    <property type="entry name" value="ARM_PUB"/>
    <property type="match status" value="1"/>
</dbReference>
<dbReference type="Proteomes" id="UP001438707">
    <property type="component" value="Unassembled WGS sequence"/>
</dbReference>
<dbReference type="Gene3D" id="1.25.10.10">
    <property type="entry name" value="Leucine-rich Repeat Variant"/>
    <property type="match status" value="1"/>
</dbReference>
<evidence type="ECO:0000313" key="3">
    <source>
        <dbReference type="EMBL" id="KAK9817332.1"/>
    </source>
</evidence>
<comment type="caution">
    <text evidence="3">The sequence shown here is derived from an EMBL/GenBank/DDBJ whole genome shotgun (WGS) entry which is preliminary data.</text>
</comment>
<dbReference type="PANTHER" id="PTHR46464">
    <property type="entry name" value="ANK_REP_REGION DOMAIN-CONTAINING PROTEIN"/>
    <property type="match status" value="1"/>
</dbReference>
<dbReference type="PROSITE" id="PS50176">
    <property type="entry name" value="ARM_REPEAT"/>
    <property type="match status" value="1"/>
</dbReference>
<dbReference type="EMBL" id="JALJOS010000075">
    <property type="protein sequence ID" value="KAK9817332.1"/>
    <property type="molecule type" value="Genomic_DNA"/>
</dbReference>
<dbReference type="SUPFAM" id="SSF48371">
    <property type="entry name" value="ARM repeat"/>
    <property type="match status" value="1"/>
</dbReference>
<dbReference type="SMART" id="SM00185">
    <property type="entry name" value="ARM"/>
    <property type="match status" value="3"/>
</dbReference>
<reference evidence="3 4" key="1">
    <citation type="journal article" date="2024" name="Nat. Commun.">
        <title>Phylogenomics reveals the evolutionary origins of lichenization in chlorophyte algae.</title>
        <authorList>
            <person name="Puginier C."/>
            <person name="Libourel C."/>
            <person name="Otte J."/>
            <person name="Skaloud P."/>
            <person name="Haon M."/>
            <person name="Grisel S."/>
            <person name="Petersen M."/>
            <person name="Berrin J.G."/>
            <person name="Delaux P.M."/>
            <person name="Dal Grande F."/>
            <person name="Keller J."/>
        </authorList>
    </citation>
    <scope>NUCLEOTIDE SEQUENCE [LARGE SCALE GENOMIC DNA]</scope>
    <source>
        <strain evidence="3 4">SAG 2145</strain>
    </source>
</reference>
<dbReference type="InterPro" id="IPR000225">
    <property type="entry name" value="Armadillo"/>
</dbReference>
<evidence type="ECO:0000259" key="2">
    <source>
        <dbReference type="Pfam" id="PF25598"/>
    </source>
</evidence>
<proteinExistence type="predicted"/>
<protein>
    <recommendedName>
        <fullName evidence="2">U-box domain-containing protein</fullName>
    </recommendedName>
</protein>
<accession>A0AAW1QAA7</accession>
<dbReference type="InterPro" id="IPR011989">
    <property type="entry name" value="ARM-like"/>
</dbReference>
<dbReference type="AlphaFoldDB" id="A0AAW1QAA7"/>
<evidence type="ECO:0000313" key="4">
    <source>
        <dbReference type="Proteomes" id="UP001438707"/>
    </source>
</evidence>
<keyword evidence="4" id="KW-1185">Reference proteome</keyword>
<sequence length="229" mass="25394">MREDAIRAVADILSTHCDARHQFLRPKGLTAFVAAFTAWRPSSIREHAGRVLTLMYNALNPASDSEKTFREDILRVLADQISTNSPIIHGCPAIKCIMEICKADHTARQRFVSLNVLQPLIALLTHERVICQEQAVTTVADICSTDCDAREQMLRLDGLPSLIQLLASSSLQCQEQAATALAFICIRNDARRQFVELGGVEPIRRLLASYSAQCHEQAARVWAMLNPGS</sequence>
<name>A0AAW1QAA7_9CHLO</name>
<dbReference type="InterPro" id="IPR016024">
    <property type="entry name" value="ARM-type_fold"/>
</dbReference>
<evidence type="ECO:0000256" key="1">
    <source>
        <dbReference type="PROSITE-ProRule" id="PRU00259"/>
    </source>
</evidence>
<feature type="repeat" description="ARM" evidence="1">
    <location>
        <begin position="157"/>
        <end position="199"/>
    </location>
</feature>